<evidence type="ECO:0000256" key="1">
    <source>
        <dbReference type="SAM" id="MobiDB-lite"/>
    </source>
</evidence>
<evidence type="ECO:0000313" key="2">
    <source>
        <dbReference type="EMBL" id="KAK4325986.1"/>
    </source>
</evidence>
<accession>A0AAE1UMG7</accession>
<evidence type="ECO:0000313" key="3">
    <source>
        <dbReference type="Proteomes" id="UP001292094"/>
    </source>
</evidence>
<reference evidence="2" key="1">
    <citation type="submission" date="2023-11" db="EMBL/GenBank/DDBJ databases">
        <title>Genome assemblies of two species of porcelain crab, Petrolisthes cinctipes and Petrolisthes manimaculis (Anomura: Porcellanidae).</title>
        <authorList>
            <person name="Angst P."/>
        </authorList>
    </citation>
    <scope>NUCLEOTIDE SEQUENCE</scope>
    <source>
        <strain evidence="2">PB745_02</strain>
        <tissue evidence="2">Gill</tissue>
    </source>
</reference>
<proteinExistence type="predicted"/>
<dbReference type="Proteomes" id="UP001292094">
    <property type="component" value="Unassembled WGS sequence"/>
</dbReference>
<sequence>MVEVRGEGGAPTSAHNQSAVSAAPPPRLAGRRTCTPRPDTHTDTVPIPLSFALVPIPLLIPKMFEYTDSE</sequence>
<gene>
    <name evidence="2" type="ORF">Pmani_003467</name>
</gene>
<feature type="region of interest" description="Disordered" evidence="1">
    <location>
        <begin position="1"/>
        <end position="45"/>
    </location>
</feature>
<protein>
    <submittedName>
        <fullName evidence="2">Uncharacterized protein</fullName>
    </submittedName>
</protein>
<organism evidence="2 3">
    <name type="scientific">Petrolisthes manimaculis</name>
    <dbReference type="NCBI Taxonomy" id="1843537"/>
    <lineage>
        <taxon>Eukaryota</taxon>
        <taxon>Metazoa</taxon>
        <taxon>Ecdysozoa</taxon>
        <taxon>Arthropoda</taxon>
        <taxon>Crustacea</taxon>
        <taxon>Multicrustacea</taxon>
        <taxon>Malacostraca</taxon>
        <taxon>Eumalacostraca</taxon>
        <taxon>Eucarida</taxon>
        <taxon>Decapoda</taxon>
        <taxon>Pleocyemata</taxon>
        <taxon>Anomura</taxon>
        <taxon>Galatheoidea</taxon>
        <taxon>Porcellanidae</taxon>
        <taxon>Petrolisthes</taxon>
    </lineage>
</organism>
<comment type="caution">
    <text evidence="2">The sequence shown here is derived from an EMBL/GenBank/DDBJ whole genome shotgun (WGS) entry which is preliminary data.</text>
</comment>
<keyword evidence="3" id="KW-1185">Reference proteome</keyword>
<dbReference type="EMBL" id="JAWZYT010000256">
    <property type="protein sequence ID" value="KAK4325986.1"/>
    <property type="molecule type" value="Genomic_DNA"/>
</dbReference>
<dbReference type="AlphaFoldDB" id="A0AAE1UMG7"/>
<name>A0AAE1UMG7_9EUCA</name>